<gene>
    <name evidence="1" type="ordered locus">Namu_4990</name>
</gene>
<organism evidence="1 2">
    <name type="scientific">Nakamurella multipartita (strain ATCC 700099 / DSM 44233 / CIP 104796 / JCM 9543 / NBRC 105858 / Y-104)</name>
    <name type="common">Microsphaera multipartita</name>
    <dbReference type="NCBI Taxonomy" id="479431"/>
    <lineage>
        <taxon>Bacteria</taxon>
        <taxon>Bacillati</taxon>
        <taxon>Actinomycetota</taxon>
        <taxon>Actinomycetes</taxon>
        <taxon>Nakamurellales</taxon>
        <taxon>Nakamurellaceae</taxon>
        <taxon>Nakamurella</taxon>
    </lineage>
</organism>
<name>C8XA63_NAKMY</name>
<dbReference type="AlphaFoldDB" id="C8XA63"/>
<dbReference type="RefSeq" id="WP_015750071.1">
    <property type="nucleotide sequence ID" value="NC_013235.1"/>
</dbReference>
<dbReference type="InParanoid" id="C8XA63"/>
<reference evidence="1 2" key="2">
    <citation type="journal article" date="2010" name="Stand. Genomic Sci.">
        <title>Complete genome sequence of Nakamurella multipartita type strain (Y-104).</title>
        <authorList>
            <person name="Tice H."/>
            <person name="Mayilraj S."/>
            <person name="Sims D."/>
            <person name="Lapidus A."/>
            <person name="Nolan M."/>
            <person name="Lucas S."/>
            <person name="Glavina Del Rio T."/>
            <person name="Copeland A."/>
            <person name="Cheng J.F."/>
            <person name="Meincke L."/>
            <person name="Bruce D."/>
            <person name="Goodwin L."/>
            <person name="Pitluck S."/>
            <person name="Ivanova N."/>
            <person name="Mavromatis K."/>
            <person name="Ovchinnikova G."/>
            <person name="Pati A."/>
            <person name="Chen A."/>
            <person name="Palaniappan K."/>
            <person name="Land M."/>
            <person name="Hauser L."/>
            <person name="Chang Y.J."/>
            <person name="Jeffries C.D."/>
            <person name="Detter J.C."/>
            <person name="Brettin T."/>
            <person name="Rohde M."/>
            <person name="Goker M."/>
            <person name="Bristow J."/>
            <person name="Eisen J.A."/>
            <person name="Markowitz V."/>
            <person name="Hugenholtz P."/>
            <person name="Kyrpides N.C."/>
            <person name="Klenk H.P."/>
            <person name="Chen F."/>
        </authorList>
    </citation>
    <scope>NUCLEOTIDE SEQUENCE [LARGE SCALE GENOMIC DNA]</scope>
    <source>
        <strain evidence="2">ATCC 700099 / DSM 44233 / CIP 104796 / JCM 9543 / NBRC 105858 / Y-104</strain>
    </source>
</reference>
<dbReference type="Proteomes" id="UP000002218">
    <property type="component" value="Chromosome"/>
</dbReference>
<proteinExistence type="predicted"/>
<dbReference type="HOGENOM" id="CLU_1893958_0_0_11"/>
<evidence type="ECO:0000313" key="2">
    <source>
        <dbReference type="Proteomes" id="UP000002218"/>
    </source>
</evidence>
<evidence type="ECO:0000313" key="1">
    <source>
        <dbReference type="EMBL" id="ACV81263.1"/>
    </source>
</evidence>
<dbReference type="EMBL" id="CP001737">
    <property type="protein sequence ID" value="ACV81263.1"/>
    <property type="molecule type" value="Genomic_DNA"/>
</dbReference>
<reference evidence="2" key="1">
    <citation type="submission" date="2009-09" db="EMBL/GenBank/DDBJ databases">
        <title>The complete genome of Nakamurella multipartita DSM 44233.</title>
        <authorList>
            <consortium name="US DOE Joint Genome Institute (JGI-PGF)"/>
            <person name="Lucas S."/>
            <person name="Copeland A."/>
            <person name="Lapidus A."/>
            <person name="Glavina del Rio T."/>
            <person name="Dalin E."/>
            <person name="Tice H."/>
            <person name="Bruce D."/>
            <person name="Goodwin L."/>
            <person name="Pitluck S."/>
            <person name="Kyrpides N."/>
            <person name="Mavromatis K."/>
            <person name="Ivanova N."/>
            <person name="Ovchinnikova G."/>
            <person name="Sims D."/>
            <person name="Meincke L."/>
            <person name="Brettin T."/>
            <person name="Detter J.C."/>
            <person name="Han C."/>
            <person name="Larimer F."/>
            <person name="Land M."/>
            <person name="Hauser L."/>
            <person name="Markowitz V."/>
            <person name="Cheng J.-F."/>
            <person name="Hugenholtz P."/>
            <person name="Woyke T."/>
            <person name="Wu D."/>
            <person name="Klenk H.-P."/>
            <person name="Eisen J.A."/>
        </authorList>
    </citation>
    <scope>NUCLEOTIDE SEQUENCE [LARGE SCALE GENOMIC DNA]</scope>
    <source>
        <strain evidence="2">ATCC 700099 / DSM 44233 / CIP 104796 / JCM 9543 / NBRC 105858 / Y-104</strain>
    </source>
</reference>
<protein>
    <recommendedName>
        <fullName evidence="3">Asp23/Gls24 family envelope stress response protein</fullName>
    </recommendedName>
</protein>
<keyword evidence="2" id="KW-1185">Reference proteome</keyword>
<sequence>MTEPSAADPAVTDDAVAIAAAQAAIDTPGVTRLVPAIGYLIRDAVSGLARQLTGQQPAPETRADPDAVEIERVDGALRLTIRIVATGTPPVQATIGAVRTAVEQALAAAFGLTAQVSVLVVDTAWEPDASPSAR</sequence>
<dbReference type="KEGG" id="nml:Namu_4990"/>
<accession>C8XA63</accession>
<evidence type="ECO:0008006" key="3">
    <source>
        <dbReference type="Google" id="ProtNLM"/>
    </source>
</evidence>
<dbReference type="STRING" id="479431.Namu_4990"/>